<dbReference type="RefSeq" id="XP_016254956.1">
    <property type="nucleotide sequence ID" value="XM_016388028.1"/>
</dbReference>
<dbReference type="PROSITE" id="PS00028">
    <property type="entry name" value="ZINC_FINGER_C2H2_1"/>
    <property type="match status" value="2"/>
</dbReference>
<protein>
    <recommendedName>
        <fullName evidence="9">C2H2-type domain-containing protein</fullName>
    </recommendedName>
</protein>
<dbReference type="PANTHER" id="PTHR40626">
    <property type="entry name" value="MIP31509P"/>
    <property type="match status" value="1"/>
</dbReference>
<name>A0A0D2CXU8_9EURO</name>
<dbReference type="Gene3D" id="3.30.160.60">
    <property type="entry name" value="Classic Zinc Finger"/>
    <property type="match status" value="2"/>
</dbReference>
<evidence type="ECO:0000256" key="8">
    <source>
        <dbReference type="SAM" id="MobiDB-lite"/>
    </source>
</evidence>
<dbReference type="GO" id="GO:0000981">
    <property type="term" value="F:DNA-binding transcription factor activity, RNA polymerase II-specific"/>
    <property type="evidence" value="ECO:0007669"/>
    <property type="project" value="InterPro"/>
</dbReference>
<dbReference type="PANTHER" id="PTHR40626:SF11">
    <property type="entry name" value="ZINC FINGER PROTEIN YPR022C"/>
    <property type="match status" value="1"/>
</dbReference>
<dbReference type="GO" id="GO:0005634">
    <property type="term" value="C:nucleus"/>
    <property type="evidence" value="ECO:0007669"/>
    <property type="project" value="UniProtKB-SubCell"/>
</dbReference>
<sequence length="818" mass="91006">MQQQTSPHSQVKRRTCPYCFKEFAKNDHYSRHLRSHTKEKPFRCNICGHHYPRRDTLLRHVKIHERESDPRRWRHAFANDHGVQGSHQRHSHSNGTNPASLPNVSEEVGLVDTTTSLHIHRALSGTTFNLKTGTDLPASSPIRGSQEGSNQVISEIDVGNINVDIRSLAGSMYSEPTVALGTVGQNPDLGVFNQSHQSSSCSPLTIASGLCDIDYSLDTSDWLLENELFELFDFKNLQSGSLDGQVASDSDASPCVRDLRDVWYVPVAKMDCDLGTNATAISSKQAIDLRGDIDEAYRADMATTLLRPVRNEPLPSIDLLNVCIRLFFTRINVMLPLVHGPTFRPTPNNTLLVLSICSAGTLTMDSGNAAKVGCMLFERVNKSGMTLPWERIVSRQPEMARSNLKVAAIGQIFALLSGEPAHRMIGNSFHGGMIASARHLKLFDDTPPLELPDDLSPRDLDKAWRAWASEEEMKRYAIILYIQDAELAALFHQEPNFRHNTRPLPTACSAELFTAPTAAAWAAKYRAMRKRKEGQTNLPSEHMDADTDSERPVQIDHRHQPDMLNAYAILSGVGASVCEFRRLGLLSSDLNRKLGADLVQWYASARISFHASEECGTLSDLPVSLRILWHYTFISLTVDLNTLEVAVGREGPNNIVPDLHEYVRSWISSLNSKRSLFHALYLQNLVTSTNLGSSSAIHTARILFSAALCWYCYILYLPSMTVATDMAVVDSNPDELLEYLAQLPESRLLCTESRSSPASTLWHKTMTEFPKILGATPTEMKENTLCVIESALRGLGTCGISRRFADIIYIFISGEMNG</sequence>
<keyword evidence="11" id="KW-1185">Reference proteome</keyword>
<dbReference type="HOGENOM" id="CLU_009001_1_0_1"/>
<dbReference type="PROSITE" id="PS50157">
    <property type="entry name" value="ZINC_FINGER_C2H2_2"/>
    <property type="match status" value="2"/>
</dbReference>
<evidence type="ECO:0000313" key="10">
    <source>
        <dbReference type="EMBL" id="KIW34740.1"/>
    </source>
</evidence>
<feature type="domain" description="C2H2-type" evidence="9">
    <location>
        <begin position="42"/>
        <end position="69"/>
    </location>
</feature>
<dbReference type="SUPFAM" id="SSF57667">
    <property type="entry name" value="beta-beta-alpha zinc fingers"/>
    <property type="match status" value="1"/>
</dbReference>
<dbReference type="VEuPathDB" id="FungiDB:PV07_01498"/>
<dbReference type="GO" id="GO:0008270">
    <property type="term" value="F:zinc ion binding"/>
    <property type="evidence" value="ECO:0007669"/>
    <property type="project" value="UniProtKB-KW"/>
</dbReference>
<evidence type="ECO:0000256" key="1">
    <source>
        <dbReference type="ARBA" id="ARBA00004123"/>
    </source>
</evidence>
<evidence type="ECO:0000256" key="5">
    <source>
        <dbReference type="ARBA" id="ARBA00022833"/>
    </source>
</evidence>
<dbReference type="OrthoDB" id="10018191at2759"/>
<keyword evidence="3" id="KW-0677">Repeat</keyword>
<feature type="domain" description="C2H2-type" evidence="9">
    <location>
        <begin position="14"/>
        <end position="41"/>
    </location>
</feature>
<dbReference type="InterPro" id="IPR036236">
    <property type="entry name" value="Znf_C2H2_sf"/>
</dbReference>
<dbReference type="GO" id="GO:0000978">
    <property type="term" value="F:RNA polymerase II cis-regulatory region sequence-specific DNA binding"/>
    <property type="evidence" value="ECO:0007669"/>
    <property type="project" value="InterPro"/>
</dbReference>
<evidence type="ECO:0000256" key="3">
    <source>
        <dbReference type="ARBA" id="ARBA00022737"/>
    </source>
</evidence>
<dbReference type="AlphaFoldDB" id="A0A0D2CXU8"/>
<dbReference type="InterPro" id="IPR013087">
    <property type="entry name" value="Znf_C2H2_type"/>
</dbReference>
<evidence type="ECO:0000256" key="7">
    <source>
        <dbReference type="PROSITE-ProRule" id="PRU00042"/>
    </source>
</evidence>
<keyword evidence="2" id="KW-0479">Metal-binding</keyword>
<keyword evidence="5" id="KW-0862">Zinc</keyword>
<dbReference type="FunFam" id="3.30.160.60:FF:000100">
    <property type="entry name" value="Zinc finger 45-like"/>
    <property type="match status" value="1"/>
</dbReference>
<evidence type="ECO:0000313" key="11">
    <source>
        <dbReference type="Proteomes" id="UP000054466"/>
    </source>
</evidence>
<keyword evidence="6" id="KW-0539">Nucleus</keyword>
<dbReference type="STRING" id="569365.A0A0D2CXU8"/>
<dbReference type="Proteomes" id="UP000054466">
    <property type="component" value="Unassembled WGS sequence"/>
</dbReference>
<evidence type="ECO:0000256" key="2">
    <source>
        <dbReference type="ARBA" id="ARBA00022723"/>
    </source>
</evidence>
<feature type="compositionally biased region" description="Polar residues" evidence="8">
    <location>
        <begin position="93"/>
        <end position="103"/>
    </location>
</feature>
<comment type="subcellular location">
    <subcellularLocation>
        <location evidence="1">Nucleus</location>
    </subcellularLocation>
</comment>
<dbReference type="GO" id="GO:0000785">
    <property type="term" value="C:chromatin"/>
    <property type="evidence" value="ECO:0007669"/>
    <property type="project" value="TreeGrafter"/>
</dbReference>
<dbReference type="InterPro" id="IPR051059">
    <property type="entry name" value="VerF-like"/>
</dbReference>
<proteinExistence type="predicted"/>
<dbReference type="SMART" id="SM00355">
    <property type="entry name" value="ZnF_C2H2"/>
    <property type="match status" value="2"/>
</dbReference>
<dbReference type="GeneID" id="27340692"/>
<evidence type="ECO:0000256" key="4">
    <source>
        <dbReference type="ARBA" id="ARBA00022771"/>
    </source>
</evidence>
<evidence type="ECO:0000256" key="6">
    <source>
        <dbReference type="ARBA" id="ARBA00023242"/>
    </source>
</evidence>
<gene>
    <name evidence="10" type="ORF">PV07_01498</name>
</gene>
<dbReference type="Pfam" id="PF00096">
    <property type="entry name" value="zf-C2H2"/>
    <property type="match status" value="2"/>
</dbReference>
<accession>A0A0D2CXU8</accession>
<feature type="region of interest" description="Disordered" evidence="8">
    <location>
        <begin position="81"/>
        <end position="103"/>
    </location>
</feature>
<dbReference type="CDD" id="cd12148">
    <property type="entry name" value="fungal_TF_MHR"/>
    <property type="match status" value="1"/>
</dbReference>
<reference evidence="10 11" key="1">
    <citation type="submission" date="2015-01" db="EMBL/GenBank/DDBJ databases">
        <title>The Genome Sequence of Cladophialophora immunda CBS83496.</title>
        <authorList>
            <consortium name="The Broad Institute Genomics Platform"/>
            <person name="Cuomo C."/>
            <person name="de Hoog S."/>
            <person name="Gorbushina A."/>
            <person name="Stielow B."/>
            <person name="Teixiera M."/>
            <person name="Abouelleil A."/>
            <person name="Chapman S.B."/>
            <person name="Priest M."/>
            <person name="Young S.K."/>
            <person name="Wortman J."/>
            <person name="Nusbaum C."/>
            <person name="Birren B."/>
        </authorList>
    </citation>
    <scope>NUCLEOTIDE SEQUENCE [LARGE SCALE GENOMIC DNA]</scope>
    <source>
        <strain evidence="10 11">CBS 83496</strain>
    </source>
</reference>
<evidence type="ECO:0000259" key="9">
    <source>
        <dbReference type="PROSITE" id="PS50157"/>
    </source>
</evidence>
<organism evidence="10 11">
    <name type="scientific">Cladophialophora immunda</name>
    <dbReference type="NCBI Taxonomy" id="569365"/>
    <lineage>
        <taxon>Eukaryota</taxon>
        <taxon>Fungi</taxon>
        <taxon>Dikarya</taxon>
        <taxon>Ascomycota</taxon>
        <taxon>Pezizomycotina</taxon>
        <taxon>Eurotiomycetes</taxon>
        <taxon>Chaetothyriomycetidae</taxon>
        <taxon>Chaetothyriales</taxon>
        <taxon>Herpotrichiellaceae</taxon>
        <taxon>Cladophialophora</taxon>
    </lineage>
</organism>
<dbReference type="EMBL" id="KN847040">
    <property type="protein sequence ID" value="KIW34740.1"/>
    <property type="molecule type" value="Genomic_DNA"/>
</dbReference>
<keyword evidence="4 7" id="KW-0863">Zinc-finger</keyword>